<evidence type="ECO:0000256" key="4">
    <source>
        <dbReference type="ARBA" id="ARBA00022741"/>
    </source>
</evidence>
<evidence type="ECO:0000256" key="5">
    <source>
        <dbReference type="ARBA" id="ARBA00022777"/>
    </source>
</evidence>
<dbReference type="InterPro" id="IPR027417">
    <property type="entry name" value="P-loop_NTPase"/>
</dbReference>
<dbReference type="FunFam" id="3.40.50.300:FF:000518">
    <property type="entry name" value="Dephospho-CoA kinase"/>
    <property type="match status" value="1"/>
</dbReference>
<evidence type="ECO:0000256" key="1">
    <source>
        <dbReference type="ARBA" id="ARBA00009018"/>
    </source>
</evidence>
<comment type="caution">
    <text evidence="10">The sequence shown here is derived from an EMBL/GenBank/DDBJ whole genome shotgun (WGS) entry which is preliminary data.</text>
</comment>
<dbReference type="PROSITE" id="PS51219">
    <property type="entry name" value="DPCK"/>
    <property type="match status" value="1"/>
</dbReference>
<dbReference type="EMBL" id="BJXJ01000001">
    <property type="protein sequence ID" value="GEM73907.1"/>
    <property type="molecule type" value="Genomic_DNA"/>
</dbReference>
<comment type="pathway">
    <text evidence="8">Cofactor biosynthesis; coenzyme A biosynthesis; CoA from (R)-pantothenate: step 5/5.</text>
</comment>
<evidence type="ECO:0000256" key="8">
    <source>
        <dbReference type="HAMAP-Rule" id="MF_00376"/>
    </source>
</evidence>
<keyword evidence="3 8" id="KW-0808">Transferase</keyword>
<comment type="subcellular location">
    <subcellularLocation>
        <location evidence="8">Cytoplasm</location>
    </subcellularLocation>
</comment>
<dbReference type="GO" id="GO:0005524">
    <property type="term" value="F:ATP binding"/>
    <property type="evidence" value="ECO:0007669"/>
    <property type="project" value="UniProtKB-UniRule"/>
</dbReference>
<proteinExistence type="inferred from homology"/>
<dbReference type="PANTHER" id="PTHR10695">
    <property type="entry name" value="DEPHOSPHO-COA KINASE-RELATED"/>
    <property type="match status" value="1"/>
</dbReference>
<accession>A0A511Q9D2</accession>
<keyword evidence="6 8" id="KW-0067">ATP-binding</keyword>
<dbReference type="InterPro" id="IPR001977">
    <property type="entry name" value="Depp_CoAkinase"/>
</dbReference>
<dbReference type="RefSeq" id="WP_039979385.1">
    <property type="nucleotide sequence ID" value="NZ_BAOJ01000015.1"/>
</dbReference>
<dbReference type="GO" id="GO:0005737">
    <property type="term" value="C:cytoplasm"/>
    <property type="evidence" value="ECO:0007669"/>
    <property type="project" value="UniProtKB-SubCell"/>
</dbReference>
<dbReference type="OrthoDB" id="9812943at2"/>
<evidence type="ECO:0000256" key="7">
    <source>
        <dbReference type="ARBA" id="ARBA00022993"/>
    </source>
</evidence>
<keyword evidence="5 8" id="KW-0418">Kinase</keyword>
<keyword evidence="4 8" id="KW-0547">Nucleotide-binding</keyword>
<evidence type="ECO:0000256" key="9">
    <source>
        <dbReference type="NCBIfam" id="TIGR00152"/>
    </source>
</evidence>
<dbReference type="PANTHER" id="PTHR10695:SF46">
    <property type="entry name" value="BIFUNCTIONAL COENZYME A SYNTHASE-RELATED"/>
    <property type="match status" value="1"/>
</dbReference>
<evidence type="ECO:0000256" key="6">
    <source>
        <dbReference type="ARBA" id="ARBA00022840"/>
    </source>
</evidence>
<evidence type="ECO:0000256" key="2">
    <source>
        <dbReference type="ARBA" id="ARBA00022490"/>
    </source>
</evidence>
<comment type="similarity">
    <text evidence="1 8">Belongs to the CoaE family.</text>
</comment>
<dbReference type="CDD" id="cd02022">
    <property type="entry name" value="DPCK"/>
    <property type="match status" value="1"/>
</dbReference>
<dbReference type="Gene3D" id="3.40.50.300">
    <property type="entry name" value="P-loop containing nucleotide triphosphate hydrolases"/>
    <property type="match status" value="1"/>
</dbReference>
<sequence>MAFVIGLTGGIASGKTTVANLFRQHFNIDIVDADIVAREVVEPGTPGLTSIIERFGPNIVKQDQTLDRSKLRERIFSVPEDKAWLNALLHPLIREKMLEDLQQVNSDYALLVVPLLIENNLNGLCQRILVVDAAPETQIFRATKRDNVNESQVQSILMSQVSREERLQIADDVVKNNSDDPDLLLQVADLHKKYLAMAKTNLRQSS</sequence>
<evidence type="ECO:0000256" key="3">
    <source>
        <dbReference type="ARBA" id="ARBA00022679"/>
    </source>
</evidence>
<dbReference type="HAMAP" id="MF_00376">
    <property type="entry name" value="Dephospho_CoA_kinase"/>
    <property type="match status" value="1"/>
</dbReference>
<dbReference type="UniPathway" id="UPA00241">
    <property type="reaction ID" value="UER00356"/>
</dbReference>
<dbReference type="Pfam" id="PF01121">
    <property type="entry name" value="CoaE"/>
    <property type="match status" value="1"/>
</dbReference>
<organism evidence="10 11">
    <name type="scientific">Vibrio sagamiensis NBRC 104589</name>
    <dbReference type="NCBI Taxonomy" id="1219064"/>
    <lineage>
        <taxon>Bacteria</taxon>
        <taxon>Pseudomonadati</taxon>
        <taxon>Pseudomonadota</taxon>
        <taxon>Gammaproteobacteria</taxon>
        <taxon>Vibrionales</taxon>
        <taxon>Vibrionaceae</taxon>
        <taxon>Vibrio</taxon>
    </lineage>
</organism>
<dbReference type="NCBIfam" id="TIGR00152">
    <property type="entry name" value="dephospho-CoA kinase"/>
    <property type="match status" value="1"/>
</dbReference>
<comment type="catalytic activity">
    <reaction evidence="8">
        <text>3'-dephospho-CoA + ATP = ADP + CoA + H(+)</text>
        <dbReference type="Rhea" id="RHEA:18245"/>
        <dbReference type="ChEBI" id="CHEBI:15378"/>
        <dbReference type="ChEBI" id="CHEBI:30616"/>
        <dbReference type="ChEBI" id="CHEBI:57287"/>
        <dbReference type="ChEBI" id="CHEBI:57328"/>
        <dbReference type="ChEBI" id="CHEBI:456216"/>
        <dbReference type="EC" id="2.7.1.24"/>
    </reaction>
</comment>
<evidence type="ECO:0000313" key="10">
    <source>
        <dbReference type="EMBL" id="GEM73907.1"/>
    </source>
</evidence>
<protein>
    <recommendedName>
        <fullName evidence="8 9">Dephospho-CoA kinase</fullName>
        <ecNumber evidence="8 9">2.7.1.24</ecNumber>
    </recommendedName>
    <alternativeName>
        <fullName evidence="8">Dephosphocoenzyme A kinase</fullName>
    </alternativeName>
</protein>
<dbReference type="Proteomes" id="UP000321922">
    <property type="component" value="Unassembled WGS sequence"/>
</dbReference>
<evidence type="ECO:0000313" key="11">
    <source>
        <dbReference type="Proteomes" id="UP000321922"/>
    </source>
</evidence>
<dbReference type="GO" id="GO:0015937">
    <property type="term" value="P:coenzyme A biosynthetic process"/>
    <property type="evidence" value="ECO:0007669"/>
    <property type="project" value="UniProtKB-UniRule"/>
</dbReference>
<dbReference type="SUPFAM" id="SSF52540">
    <property type="entry name" value="P-loop containing nucleoside triphosphate hydrolases"/>
    <property type="match status" value="1"/>
</dbReference>
<dbReference type="EC" id="2.7.1.24" evidence="8 9"/>
<comment type="function">
    <text evidence="8">Catalyzes the phosphorylation of the 3'-hydroxyl group of dephosphocoenzyme A to form coenzyme A.</text>
</comment>
<dbReference type="GO" id="GO:0004140">
    <property type="term" value="F:dephospho-CoA kinase activity"/>
    <property type="evidence" value="ECO:0007669"/>
    <property type="project" value="UniProtKB-UniRule"/>
</dbReference>
<dbReference type="AlphaFoldDB" id="A0A511Q9D2"/>
<keyword evidence="7 8" id="KW-0173">Coenzyme A biosynthesis</keyword>
<name>A0A511Q9D2_9VIBR</name>
<feature type="binding site" evidence="8">
    <location>
        <begin position="12"/>
        <end position="17"/>
    </location>
    <ligand>
        <name>ATP</name>
        <dbReference type="ChEBI" id="CHEBI:30616"/>
    </ligand>
</feature>
<reference evidence="10 11" key="1">
    <citation type="submission" date="2019-07" db="EMBL/GenBank/DDBJ databases">
        <title>Whole genome shotgun sequence of Vibrio sagamiensis NBRC 104589.</title>
        <authorList>
            <person name="Hosoyama A."/>
            <person name="Uohara A."/>
            <person name="Ohji S."/>
            <person name="Ichikawa N."/>
        </authorList>
    </citation>
    <scope>NUCLEOTIDE SEQUENCE [LARGE SCALE GENOMIC DNA]</scope>
    <source>
        <strain evidence="10 11">NBRC 104589</strain>
    </source>
</reference>
<keyword evidence="11" id="KW-1185">Reference proteome</keyword>
<keyword evidence="2 8" id="KW-0963">Cytoplasm</keyword>
<gene>
    <name evidence="8 10" type="primary">coaE</name>
    <name evidence="10" type="ORF">VSA01S_00190</name>
</gene>